<dbReference type="InterPro" id="IPR003856">
    <property type="entry name" value="LPS_length_determ_N"/>
</dbReference>
<organism evidence="11 12">
    <name type="scientific">Streptomyces monticola</name>
    <dbReference type="NCBI Taxonomy" id="2666263"/>
    <lineage>
        <taxon>Bacteria</taxon>
        <taxon>Bacillati</taxon>
        <taxon>Actinomycetota</taxon>
        <taxon>Actinomycetes</taxon>
        <taxon>Kitasatosporales</taxon>
        <taxon>Streptomycetaceae</taxon>
        <taxon>Streptomyces</taxon>
    </lineage>
</organism>
<evidence type="ECO:0000256" key="3">
    <source>
        <dbReference type="ARBA" id="ARBA00022475"/>
    </source>
</evidence>
<keyword evidence="5 9" id="KW-1133">Transmembrane helix</keyword>
<dbReference type="PANTHER" id="PTHR32309:SF31">
    <property type="entry name" value="CAPSULAR EXOPOLYSACCHARIDE FAMILY"/>
    <property type="match status" value="1"/>
</dbReference>
<evidence type="ECO:0000256" key="1">
    <source>
        <dbReference type="ARBA" id="ARBA00004651"/>
    </source>
</evidence>
<accession>A0ABW2JCY0</accession>
<evidence type="ECO:0000313" key="11">
    <source>
        <dbReference type="EMBL" id="MFC7303411.1"/>
    </source>
</evidence>
<proteinExistence type="inferred from homology"/>
<dbReference type="EMBL" id="JBHTCF010000001">
    <property type="protein sequence ID" value="MFC7303411.1"/>
    <property type="molecule type" value="Genomic_DNA"/>
</dbReference>
<feature type="coiled-coil region" evidence="7">
    <location>
        <begin position="150"/>
        <end position="177"/>
    </location>
</feature>
<comment type="subcellular location">
    <subcellularLocation>
        <location evidence="1">Cell membrane</location>
        <topology evidence="1">Multi-pass membrane protein</topology>
    </subcellularLocation>
</comment>
<evidence type="ECO:0000256" key="4">
    <source>
        <dbReference type="ARBA" id="ARBA00022692"/>
    </source>
</evidence>
<keyword evidence="7" id="KW-0175">Coiled coil</keyword>
<comment type="similarity">
    <text evidence="2">Belongs to the CpsC/CapA family.</text>
</comment>
<evidence type="ECO:0000256" key="5">
    <source>
        <dbReference type="ARBA" id="ARBA00022989"/>
    </source>
</evidence>
<dbReference type="Proteomes" id="UP001596523">
    <property type="component" value="Unassembled WGS sequence"/>
</dbReference>
<dbReference type="InterPro" id="IPR050445">
    <property type="entry name" value="Bact_polysacc_biosynth/exp"/>
</dbReference>
<feature type="domain" description="Polysaccharide chain length determinant N-terminal" evidence="10">
    <location>
        <begin position="15"/>
        <end position="94"/>
    </location>
</feature>
<evidence type="ECO:0000256" key="6">
    <source>
        <dbReference type="ARBA" id="ARBA00023136"/>
    </source>
</evidence>
<sequence>MTTHTTSEPAAAPLLDLQALVVAVRRRRRLWSALALLGLLVGAALAVLMPPPPSAMAKVYVVHKDDQPNDTGTLIRTDVELLGTTRIAGKALEALNSRENPEDFMRDYRGTGLTNNLLQIDVAGTSDAEAVARAKALADAFVADHVRRMQEAAKAEAKALLDQRDRMRKELAEVNREIGDGPPESGPKASASVESLFARRAELTSRVADFDQRAEEARMGTPQLVAGTQIVDAPRAVRHSLPKAAATNAAIGLVLGLVIGLALAAVGTVVADRPVLRREISANLGASVIAELPRTPRLTLGLWHRRRTREARARLTTTLARTVRGSAEPVALLELGCARSASTIALGLADALAEDGPVVIVDGLPGLPLADGRRKPEGPAVVSGERAATVPDRMRRIGVGSVAPGSAWTDLRHLGSRAVLVVRAGHGNAAWLHTVARQLADLHIPVIGVVLIDPDPRDRTDGTLWDGPHTALRGQNEWPARQNGTGRLRTERRSMPAVRVPDSDQEAP</sequence>
<dbReference type="Pfam" id="PF02706">
    <property type="entry name" value="Wzz"/>
    <property type="match status" value="1"/>
</dbReference>
<evidence type="ECO:0000256" key="7">
    <source>
        <dbReference type="SAM" id="Coils"/>
    </source>
</evidence>
<gene>
    <name evidence="11" type="ORF">ACFQVC_04180</name>
</gene>
<feature type="transmembrane region" description="Helical" evidence="9">
    <location>
        <begin position="30"/>
        <end position="49"/>
    </location>
</feature>
<evidence type="ECO:0000259" key="10">
    <source>
        <dbReference type="Pfam" id="PF02706"/>
    </source>
</evidence>
<dbReference type="RefSeq" id="WP_381826492.1">
    <property type="nucleotide sequence ID" value="NZ_JBHTCF010000001.1"/>
</dbReference>
<name>A0ABW2JCY0_9ACTN</name>
<reference evidence="12" key="1">
    <citation type="journal article" date="2019" name="Int. J. Syst. Evol. Microbiol.">
        <title>The Global Catalogue of Microorganisms (GCM) 10K type strain sequencing project: providing services to taxonomists for standard genome sequencing and annotation.</title>
        <authorList>
            <consortium name="The Broad Institute Genomics Platform"/>
            <consortium name="The Broad Institute Genome Sequencing Center for Infectious Disease"/>
            <person name="Wu L."/>
            <person name="Ma J."/>
        </authorList>
    </citation>
    <scope>NUCLEOTIDE SEQUENCE [LARGE SCALE GENOMIC DNA]</scope>
    <source>
        <strain evidence="12">SYNS20</strain>
    </source>
</reference>
<keyword evidence="6 9" id="KW-0472">Membrane</keyword>
<keyword evidence="3" id="KW-1003">Cell membrane</keyword>
<comment type="caution">
    <text evidence="11">The sequence shown here is derived from an EMBL/GenBank/DDBJ whole genome shotgun (WGS) entry which is preliminary data.</text>
</comment>
<evidence type="ECO:0000256" key="8">
    <source>
        <dbReference type="SAM" id="MobiDB-lite"/>
    </source>
</evidence>
<evidence type="ECO:0000313" key="12">
    <source>
        <dbReference type="Proteomes" id="UP001596523"/>
    </source>
</evidence>
<keyword evidence="4 9" id="KW-0812">Transmembrane</keyword>
<protein>
    <submittedName>
        <fullName evidence="11">Wzz/FepE/Etk N-terminal domain-containing protein</fullName>
    </submittedName>
</protein>
<feature type="transmembrane region" description="Helical" evidence="9">
    <location>
        <begin position="249"/>
        <end position="271"/>
    </location>
</feature>
<evidence type="ECO:0000256" key="2">
    <source>
        <dbReference type="ARBA" id="ARBA00006683"/>
    </source>
</evidence>
<feature type="region of interest" description="Disordered" evidence="8">
    <location>
        <begin position="461"/>
        <end position="508"/>
    </location>
</feature>
<evidence type="ECO:0000256" key="9">
    <source>
        <dbReference type="SAM" id="Phobius"/>
    </source>
</evidence>
<keyword evidence="12" id="KW-1185">Reference proteome</keyword>
<dbReference type="PANTHER" id="PTHR32309">
    <property type="entry name" value="TYROSINE-PROTEIN KINASE"/>
    <property type="match status" value="1"/>
</dbReference>